<feature type="region of interest" description="Disordered" evidence="2">
    <location>
        <begin position="28"/>
        <end position="71"/>
    </location>
</feature>
<dbReference type="InterPro" id="IPR000030">
    <property type="entry name" value="PPE_dom"/>
</dbReference>
<evidence type="ECO:0000259" key="3">
    <source>
        <dbReference type="Pfam" id="PF00823"/>
    </source>
</evidence>
<evidence type="ECO:0000256" key="2">
    <source>
        <dbReference type="SAM" id="MobiDB-lite"/>
    </source>
</evidence>
<dbReference type="EMBL" id="BAAAYK010000038">
    <property type="protein sequence ID" value="GAA3356042.1"/>
    <property type="molecule type" value="Genomic_DNA"/>
</dbReference>
<evidence type="ECO:0000313" key="7">
    <source>
        <dbReference type="Proteomes" id="UP001500483"/>
    </source>
</evidence>
<dbReference type="EMBL" id="BAAAYK010000040">
    <property type="protein sequence ID" value="GAA3366430.1"/>
    <property type="molecule type" value="Genomic_DNA"/>
</dbReference>
<dbReference type="EMBL" id="BAAAYK010000028">
    <property type="protein sequence ID" value="GAA3354073.1"/>
    <property type="molecule type" value="Genomic_DNA"/>
</dbReference>
<dbReference type="RefSeq" id="WP_344924536.1">
    <property type="nucleotide sequence ID" value="NZ_BAAAYK010000028.1"/>
</dbReference>
<name>A0ABP6S3L0_9PSEU</name>
<reference evidence="6" key="3">
    <citation type="submission" date="2023-12" db="EMBL/GenBank/DDBJ databases">
        <authorList>
            <person name="Sun Q."/>
            <person name="Inoue M."/>
        </authorList>
    </citation>
    <scope>NUCLEOTIDE SEQUENCE</scope>
    <source>
        <strain evidence="6">JCM 9687</strain>
    </source>
</reference>
<feature type="compositionally biased region" description="Basic and acidic residues" evidence="2">
    <location>
        <begin position="440"/>
        <end position="455"/>
    </location>
</feature>
<feature type="region of interest" description="Disordered" evidence="2">
    <location>
        <begin position="208"/>
        <end position="477"/>
    </location>
</feature>
<feature type="compositionally biased region" description="Low complexity" evidence="2">
    <location>
        <begin position="415"/>
        <end position="428"/>
    </location>
</feature>
<feature type="compositionally biased region" description="Basic and acidic residues" evidence="2">
    <location>
        <begin position="28"/>
        <end position="56"/>
    </location>
</feature>
<evidence type="ECO:0000313" key="6">
    <source>
        <dbReference type="EMBL" id="GAA3366430.1"/>
    </source>
</evidence>
<feature type="domain" description="PPE" evidence="3">
    <location>
        <begin position="93"/>
        <end position="180"/>
    </location>
</feature>
<comment type="caution">
    <text evidence="6">The sequence shown here is derived from an EMBL/GenBank/DDBJ whole genome shotgun (WGS) entry which is preliminary data.</text>
</comment>
<proteinExistence type="inferred from homology"/>
<feature type="compositionally biased region" description="Pro residues" evidence="2">
    <location>
        <begin position="327"/>
        <end position="338"/>
    </location>
</feature>
<evidence type="ECO:0000256" key="1">
    <source>
        <dbReference type="ARBA" id="ARBA00010652"/>
    </source>
</evidence>
<evidence type="ECO:0000313" key="5">
    <source>
        <dbReference type="EMBL" id="GAA3356042.1"/>
    </source>
</evidence>
<dbReference type="Pfam" id="PF00823">
    <property type="entry name" value="PPE"/>
    <property type="match status" value="1"/>
</dbReference>
<keyword evidence="7" id="KW-1185">Reference proteome</keyword>
<gene>
    <name evidence="4" type="ORF">GCM10020366_09570</name>
    <name evidence="5" type="ORF">GCM10020366_18520</name>
    <name evidence="6" type="ORF">GCM10020366_70030</name>
</gene>
<feature type="compositionally biased region" description="Pro residues" evidence="2">
    <location>
        <begin position="245"/>
        <end position="265"/>
    </location>
</feature>
<dbReference type="InterPro" id="IPR038332">
    <property type="entry name" value="PPE_sf"/>
</dbReference>
<dbReference type="SUPFAM" id="SSF140459">
    <property type="entry name" value="PE/PPE dimer-like"/>
    <property type="match status" value="1"/>
</dbReference>
<evidence type="ECO:0000313" key="4">
    <source>
        <dbReference type="EMBL" id="GAA3354073.1"/>
    </source>
</evidence>
<dbReference type="Proteomes" id="UP001500483">
    <property type="component" value="Unassembled WGS sequence"/>
</dbReference>
<dbReference type="Gene3D" id="1.20.1260.20">
    <property type="entry name" value="PPE superfamily"/>
    <property type="match status" value="1"/>
</dbReference>
<accession>A0ABP6S3L0</accession>
<organism evidence="6 7">
    <name type="scientific">Saccharopolyspora gregorii</name>
    <dbReference type="NCBI Taxonomy" id="33914"/>
    <lineage>
        <taxon>Bacteria</taxon>
        <taxon>Bacillati</taxon>
        <taxon>Actinomycetota</taxon>
        <taxon>Actinomycetes</taxon>
        <taxon>Pseudonocardiales</taxon>
        <taxon>Pseudonocardiaceae</taxon>
        <taxon>Saccharopolyspora</taxon>
    </lineage>
</organism>
<protein>
    <recommendedName>
        <fullName evidence="3">PPE domain-containing protein</fullName>
    </recommendedName>
</protein>
<sequence length="477" mass="48036">MGFGDWAERVAETAHDAGASWLGYETTAQREARERAEAAEQSGERRRDVLADRNEQLHAGGEFDPPSITERENWQSYSHHELYETNERSLDPAKAQEVAEAWRRIGTALAEIGPDLDREASGAIAGGWEGEAADVATASAEPLVQWMSDGGQAFQLTGNKVEQAGSAAGQVKAMVPAPQDYSIGRTLAAGIPGGFVGGGVDALAQMRERQEAERAAQETMQRVLTPTYDDVDRTVPVYPGLDGTPLPPPPPAEPPPVAPPPPPVDPQDRGRSGGSPGAERPGHDRSGGADRPGTGSPDGPAGSDPSWVPDQRPDGTPERVPPGGQRVPPPVLPGPVPLPGGGLPGGPGGGPGDRGGGRGAGAPALGGPGAGGRSTGGPGGRPGGGTPGTRAGGTGDQPGPGGRAGVGAGSGAGARGIPAGGPAAATSGARGGAGGAGAARRGEGGEDYEHERPGWLEEQDDVWMEGMPKTAPPVFGE</sequence>
<reference evidence="7" key="2">
    <citation type="journal article" date="2019" name="Int. J. Syst. Evol. Microbiol.">
        <title>The Global Catalogue of Microorganisms (GCM) 10K type strain sequencing project: providing services to taxonomists for standard genome sequencing and annotation.</title>
        <authorList>
            <consortium name="The Broad Institute Genomics Platform"/>
            <consortium name="The Broad Institute Genome Sequencing Center for Infectious Disease"/>
            <person name="Wu L."/>
            <person name="Ma J."/>
        </authorList>
    </citation>
    <scope>NUCLEOTIDE SEQUENCE [LARGE SCALE GENOMIC DNA]</scope>
    <source>
        <strain evidence="7">JCM 9687</strain>
    </source>
</reference>
<comment type="similarity">
    <text evidence="1">Belongs to the mycobacterial PPE family.</text>
</comment>
<feature type="compositionally biased region" description="Gly residues" evidence="2">
    <location>
        <begin position="339"/>
        <end position="414"/>
    </location>
</feature>
<reference evidence="6" key="1">
    <citation type="journal article" date="2014" name="Int. J. Syst. Evol. Microbiol.">
        <title>Complete genome of a new Firmicutes species belonging to the dominant human colonic microbiota ('Ruminococcus bicirculans') reveals two chromosomes and a selective capacity to utilize plant glucans.</title>
        <authorList>
            <consortium name="NISC Comparative Sequencing Program"/>
            <person name="Wegmann U."/>
            <person name="Louis P."/>
            <person name="Goesmann A."/>
            <person name="Henrissat B."/>
            <person name="Duncan S.H."/>
            <person name="Flint H.J."/>
        </authorList>
    </citation>
    <scope>NUCLEOTIDE SEQUENCE</scope>
    <source>
        <strain evidence="6">JCM 9687</strain>
    </source>
</reference>